<evidence type="ECO:0000313" key="2">
    <source>
        <dbReference type="Proteomes" id="UP000008909"/>
    </source>
</evidence>
<dbReference type="Gene3D" id="2.30.42.10">
    <property type="match status" value="1"/>
</dbReference>
<reference evidence="1" key="1">
    <citation type="journal article" date="2011" name="Genome Biol.">
        <title>The draft genome of the carcinogenic human liver fluke Clonorchis sinensis.</title>
        <authorList>
            <person name="Wang X."/>
            <person name="Chen W."/>
            <person name="Huang Y."/>
            <person name="Sun J."/>
            <person name="Men J."/>
            <person name="Liu H."/>
            <person name="Luo F."/>
            <person name="Guo L."/>
            <person name="Lv X."/>
            <person name="Deng C."/>
            <person name="Zhou C."/>
            <person name="Fan Y."/>
            <person name="Li X."/>
            <person name="Huang L."/>
            <person name="Hu Y."/>
            <person name="Liang C."/>
            <person name="Hu X."/>
            <person name="Xu J."/>
            <person name="Yu X."/>
        </authorList>
    </citation>
    <scope>NUCLEOTIDE SEQUENCE [LARGE SCALE GENOMIC DNA]</scope>
    <source>
        <strain evidence="1">Henan</strain>
    </source>
</reference>
<dbReference type="Proteomes" id="UP000008909">
    <property type="component" value="Unassembled WGS sequence"/>
</dbReference>
<dbReference type="SUPFAM" id="SSF50156">
    <property type="entry name" value="PDZ domain-like"/>
    <property type="match status" value="1"/>
</dbReference>
<proteinExistence type="predicted"/>
<accession>G7Y667</accession>
<reference key="2">
    <citation type="submission" date="2011-10" db="EMBL/GenBank/DDBJ databases">
        <title>The genome and transcriptome sequence of Clonorchis sinensis provide insights into the carcinogenic liver fluke.</title>
        <authorList>
            <person name="Wang X."/>
            <person name="Huang Y."/>
            <person name="Chen W."/>
            <person name="Liu H."/>
            <person name="Guo L."/>
            <person name="Chen Y."/>
            <person name="Luo F."/>
            <person name="Zhou W."/>
            <person name="Sun J."/>
            <person name="Mao Q."/>
            <person name="Liang P."/>
            <person name="Zhou C."/>
            <person name="Tian Y."/>
            <person name="Men J."/>
            <person name="Lv X."/>
            <person name="Huang L."/>
            <person name="Zhou J."/>
            <person name="Hu Y."/>
            <person name="Li R."/>
            <person name="Zhang F."/>
            <person name="Lei H."/>
            <person name="Li X."/>
            <person name="Hu X."/>
            <person name="Liang C."/>
            <person name="Xu J."/>
            <person name="Wu Z."/>
            <person name="Yu X."/>
        </authorList>
    </citation>
    <scope>NUCLEOTIDE SEQUENCE</scope>
    <source>
        <strain>Henan</strain>
    </source>
</reference>
<gene>
    <name evidence="1" type="ORF">CLF_101630</name>
</gene>
<dbReference type="InterPro" id="IPR036034">
    <property type="entry name" value="PDZ_sf"/>
</dbReference>
<sequence>MQNTIELPQWYKDFSPLYSVTADCVLEWPDGNNFNEFPVVCPVHGILSRWYLKAGTKDCTCGPPVIRESDNPVDEEDRTSRARARRHNTIQEVLQELWGGEEIPCLLKGLNSGTPADSLTSRRAAFTGEQLSLTPRGPVIVNSHSLRAGTDCNTRKPHQNIDKLPLAHVYDYLNDLGMDREWCVIFMSQIRHVMPPDLNIRYPYKDVTLYMKLGTRGLWLNVFPDTKCFVTFINYDDFQLRPELHYGDEVMEIHHGVLRKYFDEELYPQRSALQGDVFQLRLRSCPFLKWLRLGMGPCPLVTERSKSRLNPHTLRSHIDMGFTIHNGCVTAVAVNSPASEAGLLPDHHIIEVGGVFVLHHSDQKIIQMIRQKISANPRRFVDVVVMPERLHKQLQSVNNRHRIVSNQGFHLDPWVNAKPFGLRRFKGTKMTSASTTAGYDDPMRSHSFEVSPMDVTGQSIDQK</sequence>
<evidence type="ECO:0008006" key="3">
    <source>
        <dbReference type="Google" id="ProtNLM"/>
    </source>
</evidence>
<protein>
    <recommendedName>
        <fullName evidence="3">PDZ domain-containing protein</fullName>
    </recommendedName>
</protein>
<keyword evidence="2" id="KW-1185">Reference proteome</keyword>
<organism evidence="1 2">
    <name type="scientific">Clonorchis sinensis</name>
    <name type="common">Chinese liver fluke</name>
    <dbReference type="NCBI Taxonomy" id="79923"/>
    <lineage>
        <taxon>Eukaryota</taxon>
        <taxon>Metazoa</taxon>
        <taxon>Spiralia</taxon>
        <taxon>Lophotrochozoa</taxon>
        <taxon>Platyhelminthes</taxon>
        <taxon>Trematoda</taxon>
        <taxon>Digenea</taxon>
        <taxon>Opisthorchiida</taxon>
        <taxon>Opisthorchiata</taxon>
        <taxon>Opisthorchiidae</taxon>
        <taxon>Clonorchis</taxon>
    </lineage>
</organism>
<dbReference type="AlphaFoldDB" id="G7Y667"/>
<name>G7Y667_CLOSI</name>
<evidence type="ECO:0000313" key="1">
    <source>
        <dbReference type="EMBL" id="GAA48453.1"/>
    </source>
</evidence>
<dbReference type="EMBL" id="DF142890">
    <property type="protein sequence ID" value="GAA48453.1"/>
    <property type="molecule type" value="Genomic_DNA"/>
</dbReference>